<accession>D2QZL8</accession>
<evidence type="ECO:0000313" key="3">
    <source>
        <dbReference type="Proteomes" id="UP000001887"/>
    </source>
</evidence>
<proteinExistence type="predicted"/>
<protein>
    <submittedName>
        <fullName evidence="2">Uncharacterized protein</fullName>
    </submittedName>
</protein>
<feature type="region of interest" description="Disordered" evidence="1">
    <location>
        <begin position="1"/>
        <end position="26"/>
    </location>
</feature>
<dbReference type="HOGENOM" id="CLU_1102037_0_0_0"/>
<keyword evidence="3" id="KW-1185">Reference proteome</keyword>
<gene>
    <name evidence="2" type="ordered locus">Psta_1827</name>
</gene>
<name>D2QZL8_PIRSD</name>
<dbReference type="KEGG" id="psl:Psta_1827"/>
<organism evidence="2 3">
    <name type="scientific">Pirellula staleyi (strain ATCC 27377 / DSM 6068 / ICPB 4128)</name>
    <name type="common">Pirella staleyi</name>
    <dbReference type="NCBI Taxonomy" id="530564"/>
    <lineage>
        <taxon>Bacteria</taxon>
        <taxon>Pseudomonadati</taxon>
        <taxon>Planctomycetota</taxon>
        <taxon>Planctomycetia</taxon>
        <taxon>Pirellulales</taxon>
        <taxon>Pirellulaceae</taxon>
        <taxon>Pirellula</taxon>
    </lineage>
</organism>
<reference evidence="2 3" key="1">
    <citation type="journal article" date="2009" name="Stand. Genomic Sci.">
        <title>Complete genome sequence of Pirellula staleyi type strain (ATCC 27377).</title>
        <authorList>
            <person name="Clum A."/>
            <person name="Tindall B.J."/>
            <person name="Sikorski J."/>
            <person name="Ivanova N."/>
            <person name="Mavrommatis K."/>
            <person name="Lucas S."/>
            <person name="Glavina del Rio T."/>
            <person name="Nolan M."/>
            <person name="Chen F."/>
            <person name="Tice H."/>
            <person name="Pitluck S."/>
            <person name="Cheng J.F."/>
            <person name="Chertkov O."/>
            <person name="Brettin T."/>
            <person name="Han C."/>
            <person name="Detter J.C."/>
            <person name="Kuske C."/>
            <person name="Bruce D."/>
            <person name="Goodwin L."/>
            <person name="Ovchinikova G."/>
            <person name="Pati A."/>
            <person name="Mikhailova N."/>
            <person name="Chen A."/>
            <person name="Palaniappan K."/>
            <person name="Land M."/>
            <person name="Hauser L."/>
            <person name="Chang Y.J."/>
            <person name="Jeffries C.D."/>
            <person name="Chain P."/>
            <person name="Rohde M."/>
            <person name="Goker M."/>
            <person name="Bristow J."/>
            <person name="Eisen J.A."/>
            <person name="Markowitz V."/>
            <person name="Hugenholtz P."/>
            <person name="Kyrpides N.C."/>
            <person name="Klenk H.P."/>
            <person name="Lapidus A."/>
        </authorList>
    </citation>
    <scope>NUCLEOTIDE SEQUENCE [LARGE SCALE GENOMIC DNA]</scope>
    <source>
        <strain evidence="3">ATCC 27377 / DSM 6068 / ICPB 4128</strain>
    </source>
</reference>
<evidence type="ECO:0000256" key="1">
    <source>
        <dbReference type="SAM" id="MobiDB-lite"/>
    </source>
</evidence>
<sequence>MVGPPPVYRSEQRRSRGSKGVLEPTTSSQMLEAVKGPLVRSLFAAQQVATCLKERAERLAGRSKGPGPPCYEGAVGEHSRGALEAVLPGAAARSWFRFVAPQVVAEAEDSRKLAARPNYQHGAANTVLAARGLAFDLLADSAGQTLVPGPMKDMPLAHPPAHTDPVPPANLSLAATRSLRSLANFPSSLLAWVQPQQVPKLLIWKNMLPFHRRYQPARSSLAIPVVQFRQTFPDVSAVTTPFIERTTTFFCF</sequence>
<evidence type="ECO:0000313" key="2">
    <source>
        <dbReference type="EMBL" id="ADB16501.1"/>
    </source>
</evidence>
<dbReference type="EMBL" id="CP001848">
    <property type="protein sequence ID" value="ADB16501.1"/>
    <property type="molecule type" value="Genomic_DNA"/>
</dbReference>
<dbReference type="AlphaFoldDB" id="D2QZL8"/>
<dbReference type="Proteomes" id="UP000001887">
    <property type="component" value="Chromosome"/>
</dbReference>
<dbReference type="STRING" id="530564.Psta_1827"/>